<reference evidence="1 2" key="1">
    <citation type="journal article" date="2019" name="Sci. Rep.">
        <title>A high-quality genome of Eragrostis curvula grass provides insights into Poaceae evolution and supports new strategies to enhance forage quality.</title>
        <authorList>
            <person name="Carballo J."/>
            <person name="Santos B.A.C.M."/>
            <person name="Zappacosta D."/>
            <person name="Garbus I."/>
            <person name="Selva J.P."/>
            <person name="Gallo C.A."/>
            <person name="Diaz A."/>
            <person name="Albertini E."/>
            <person name="Caccamo M."/>
            <person name="Echenique V."/>
        </authorList>
    </citation>
    <scope>NUCLEOTIDE SEQUENCE [LARGE SCALE GENOMIC DNA]</scope>
    <source>
        <strain evidence="2">cv. Victoria</strain>
        <tissue evidence="1">Leaf</tissue>
    </source>
</reference>
<sequence length="163" mass="17967">MAINVDRLIDGFPQLVGYGVDFKPILRLTRWRRRTCAGAPSTGSIGSVDADHEAVERLLRQGGVQHACPCPGFLRMAQAMVTFSEYPETFSQPDSANWRGASGNIFSTPPSIDRYDFVSQAQELETDRQPGPPIQQVNGRPVGNQVMDIFINQLLTSCGAHFE</sequence>
<dbReference type="EMBL" id="RWGY01000005">
    <property type="protein sequence ID" value="TVU43781.1"/>
    <property type="molecule type" value="Genomic_DNA"/>
</dbReference>
<evidence type="ECO:0000313" key="2">
    <source>
        <dbReference type="Proteomes" id="UP000324897"/>
    </source>
</evidence>
<gene>
    <name evidence="1" type="ORF">EJB05_10274</name>
</gene>
<name>A0A5J9W721_9POAL</name>
<comment type="caution">
    <text evidence="1">The sequence shown here is derived from an EMBL/GenBank/DDBJ whole genome shotgun (WGS) entry which is preliminary data.</text>
</comment>
<keyword evidence="2" id="KW-1185">Reference proteome</keyword>
<dbReference type="AlphaFoldDB" id="A0A5J9W721"/>
<organism evidence="1 2">
    <name type="scientific">Eragrostis curvula</name>
    <name type="common">weeping love grass</name>
    <dbReference type="NCBI Taxonomy" id="38414"/>
    <lineage>
        <taxon>Eukaryota</taxon>
        <taxon>Viridiplantae</taxon>
        <taxon>Streptophyta</taxon>
        <taxon>Embryophyta</taxon>
        <taxon>Tracheophyta</taxon>
        <taxon>Spermatophyta</taxon>
        <taxon>Magnoliopsida</taxon>
        <taxon>Liliopsida</taxon>
        <taxon>Poales</taxon>
        <taxon>Poaceae</taxon>
        <taxon>PACMAD clade</taxon>
        <taxon>Chloridoideae</taxon>
        <taxon>Eragrostideae</taxon>
        <taxon>Eragrostidinae</taxon>
        <taxon>Eragrostis</taxon>
    </lineage>
</organism>
<accession>A0A5J9W721</accession>
<dbReference type="Proteomes" id="UP000324897">
    <property type="component" value="Unassembled WGS sequence"/>
</dbReference>
<proteinExistence type="predicted"/>
<evidence type="ECO:0000313" key="1">
    <source>
        <dbReference type="EMBL" id="TVU43781.1"/>
    </source>
</evidence>
<feature type="non-terminal residue" evidence="1">
    <location>
        <position position="1"/>
    </location>
</feature>
<dbReference type="Gramene" id="TVU43781">
    <property type="protein sequence ID" value="TVU43781"/>
    <property type="gene ID" value="EJB05_10274"/>
</dbReference>
<protein>
    <submittedName>
        <fullName evidence="1">Uncharacterized protein</fullName>
    </submittedName>
</protein>